<feature type="compositionally biased region" description="Gly residues" evidence="4">
    <location>
        <begin position="791"/>
        <end position="808"/>
    </location>
</feature>
<keyword evidence="3" id="KW-0067">ATP-binding</keyword>
<keyword evidence="3" id="KW-0547">Nucleotide-binding</keyword>
<evidence type="ECO:0000259" key="5">
    <source>
        <dbReference type="PROSITE" id="PS50011"/>
    </source>
</evidence>
<feature type="compositionally biased region" description="Gly residues" evidence="4">
    <location>
        <begin position="875"/>
        <end position="885"/>
    </location>
</feature>
<dbReference type="InterPro" id="IPR017441">
    <property type="entry name" value="Protein_kinase_ATP_BS"/>
</dbReference>
<reference evidence="6" key="1">
    <citation type="journal article" date="2020" name="bioRxiv">
        <title>Comparative genomics of Chlamydomonas.</title>
        <authorList>
            <person name="Craig R.J."/>
            <person name="Hasan A.R."/>
            <person name="Ness R.W."/>
            <person name="Keightley P.D."/>
        </authorList>
    </citation>
    <scope>NUCLEOTIDE SEQUENCE</scope>
    <source>
        <strain evidence="6">CCAP 11/70</strain>
    </source>
</reference>
<dbReference type="GO" id="GO:0030246">
    <property type="term" value="F:carbohydrate binding"/>
    <property type="evidence" value="ECO:0007669"/>
    <property type="project" value="UniProtKB-KW"/>
</dbReference>
<evidence type="ECO:0000313" key="6">
    <source>
        <dbReference type="EMBL" id="KAG2491415.1"/>
    </source>
</evidence>
<dbReference type="InterPro" id="IPR008266">
    <property type="entry name" value="Tyr_kinase_AS"/>
</dbReference>
<dbReference type="PANTHER" id="PTHR33589">
    <property type="entry name" value="OS11G0524900 PROTEIN"/>
    <property type="match status" value="1"/>
</dbReference>
<dbReference type="Pfam" id="PF00069">
    <property type="entry name" value="Pkinase"/>
    <property type="match status" value="1"/>
</dbReference>
<feature type="region of interest" description="Disordered" evidence="4">
    <location>
        <begin position="1411"/>
        <end position="1431"/>
    </location>
</feature>
<feature type="binding site" evidence="3">
    <location>
        <position position="1057"/>
    </location>
    <ligand>
        <name>ATP</name>
        <dbReference type="ChEBI" id="CHEBI:30616"/>
    </ligand>
</feature>
<feature type="compositionally biased region" description="Low complexity" evidence="4">
    <location>
        <begin position="809"/>
        <end position="826"/>
    </location>
</feature>
<proteinExistence type="predicted"/>
<dbReference type="SUPFAM" id="SSF56112">
    <property type="entry name" value="Protein kinase-like (PK-like)"/>
    <property type="match status" value="1"/>
</dbReference>
<feature type="compositionally biased region" description="Low complexity" evidence="4">
    <location>
        <begin position="1110"/>
        <end position="1122"/>
    </location>
</feature>
<dbReference type="InterPro" id="IPR000719">
    <property type="entry name" value="Prot_kinase_dom"/>
</dbReference>
<feature type="region of interest" description="Disordered" evidence="4">
    <location>
        <begin position="511"/>
        <end position="531"/>
    </location>
</feature>
<dbReference type="SUPFAM" id="SSF51101">
    <property type="entry name" value="Mannose-binding lectins"/>
    <property type="match status" value="1"/>
</dbReference>
<feature type="region of interest" description="Disordered" evidence="4">
    <location>
        <begin position="923"/>
        <end position="945"/>
    </location>
</feature>
<name>A0A835XX06_9CHLO</name>
<dbReference type="PANTHER" id="PTHR33589:SF3">
    <property type="entry name" value="ZYMOGEN GRANULE MEMBRANE PROTEIN 16-LIKE"/>
    <property type="match status" value="1"/>
</dbReference>
<feature type="domain" description="Protein kinase" evidence="5">
    <location>
        <begin position="1030"/>
        <end position="1411"/>
    </location>
</feature>
<protein>
    <recommendedName>
        <fullName evidence="5">Protein kinase domain-containing protein</fullName>
    </recommendedName>
</protein>
<sequence>MAEADVEAAGYTSSSAWYRRYVQFGAPEAPLPSPYQQGPDGSGLELVRSGLVLGDPVPGRGITPPAGDWTAVPSVAFDDSADFWSRGPVVSFIGRNALFNLGALLALREADYDKALPQWSAASSAGLWTAIGFRGGPSYDGGTNFNMKIVDPSLHDYIVAVEGCFREDGLERLVALTRTGRRYQLGLAGCTYAFREDAPPGGYLAGLAGRYADWYNTSNWLSNDVWSIRERDWINRLQFVWAAPRGAGQPTYKLAATPSPVTAPSGSGAVCAAEAPLAGRAFPPPGKYTNPCGPIFNSSCPSHLCCGWMLEGPEGLTYPACGFSADACQKTCQAGYGMCSDDAEPVPEENQAVFVASDPTRQRWPPAAYERIGGAAGSTAEGGEDGSGGRTDGDGGDTWVYLVRRDALATYEAAREYCRSSTLMGLSWSLVSAADLMLWTTTKDMRWAVGGVITRQNGFWLDQGSGTGGCLQAMLTLQYQMDQLSKAIFASDCDVLTSVVCKASAAVRNSTRGLAEPPQGGNGAASPWSPGPHVLTLSPVLGGGPRATCRYTLGSVARAEGGGSNATSGAASSGTLISLTQPIARIEVSTADLHFIDGPLASPLQVSGLRIGLGDNLSSSSASSSSNTTAGASSAADVAGSGSTSGWQALELAEGEVVTAVRGCAGGYVESLAFVTSAGRRWTTEFLPISLCSVPFAQEAPPGGYLVGLQGESGTFIHSLQLVWGQPISSLSPPPPLLSPPPQSPPARSPPSPPPQPPSLGAAPSVQPDTAQRPVLPLPTPSLPQSPDGGSVTGSGGGEAAAPGGGGSPSASSSSSSSSPSGGTSVAAVVGGAVGATVGAILLAALALLIRRRRLQREHEAGKARAAAAAAAGKASGGGSKGGGKLTSASSSGRYTQQLSEGSALDTGCVDMELGAANAADYTASDHRGSAAPVRGDPQRALSEQERQFDRRLAAYLEGLKSGLQATSTAETGSGMPSRAAAAAASAGTLTSGTNTSSQQASSQLKGVGDERLTLIARAQAELSSHQENLRIEGLLGQGGFGVVYLGTWRGLRVAVKSIVVHDALIGREGRQRHRAILEAAISKSLEHPNVVMTYAYSLVPLSVLGSQAPSPQAQHSSSSGPDPRFSTASSSDADVYKLLIIQEFCDVGSLGAALRAGVLGGAAAGGAAALCAASLARDLACGMAYIHARNIVHGDLSLGNVLLITSSGSAEPAEAQGAQSGVLRPGLSSGLEAPGCGQLHPHERAPSLARWRAPIVAKVADFGLSLRMTGSQTHASNCFQGTPSHSAPEVLLQGRLSKAADVWSFGVILLELCHGETIQGIRVRAKTAAAPAGQRATAQQADAHLGAGPAGSSKAGQQSMVWPPPWAVPPPGIHPAIAQLITACLSFDSAGRPTFVQAVEVLEEALHEMLDRQGPGRQPPPVRPPLTEQP</sequence>
<keyword evidence="2" id="KW-0430">Lectin</keyword>
<dbReference type="PROSITE" id="PS50011">
    <property type="entry name" value="PROTEIN_KINASE_DOM"/>
    <property type="match status" value="1"/>
</dbReference>
<feature type="compositionally biased region" description="Pro residues" evidence="4">
    <location>
        <begin position="733"/>
        <end position="758"/>
    </location>
</feature>
<evidence type="ECO:0000313" key="7">
    <source>
        <dbReference type="Proteomes" id="UP000612055"/>
    </source>
</evidence>
<evidence type="ECO:0000256" key="2">
    <source>
        <dbReference type="ARBA" id="ARBA00022734"/>
    </source>
</evidence>
<dbReference type="InterPro" id="IPR052321">
    <property type="entry name" value="PolyBind_ProtTraffic"/>
</dbReference>
<feature type="region of interest" description="Disordered" evidence="4">
    <location>
        <begin position="1335"/>
        <end position="1359"/>
    </location>
</feature>
<comment type="caution">
    <text evidence="6">The sequence shown here is derived from an EMBL/GenBank/DDBJ whole genome shotgun (WGS) entry which is preliminary data.</text>
</comment>
<feature type="region of interest" description="Disordered" evidence="4">
    <location>
        <begin position="371"/>
        <end position="393"/>
    </location>
</feature>
<evidence type="ECO:0000256" key="4">
    <source>
        <dbReference type="SAM" id="MobiDB-lite"/>
    </source>
</evidence>
<evidence type="ECO:0000256" key="3">
    <source>
        <dbReference type="PROSITE-ProRule" id="PRU10141"/>
    </source>
</evidence>
<dbReference type="Gene3D" id="1.10.510.10">
    <property type="entry name" value="Transferase(Phosphotransferase) domain 1"/>
    <property type="match status" value="1"/>
</dbReference>
<feature type="region of interest" description="Disordered" evidence="4">
    <location>
        <begin position="871"/>
        <end position="898"/>
    </location>
</feature>
<evidence type="ECO:0000256" key="1">
    <source>
        <dbReference type="ARBA" id="ARBA00022729"/>
    </source>
</evidence>
<dbReference type="Gene3D" id="2.100.10.30">
    <property type="entry name" value="Jacalin-like lectin domain"/>
    <property type="match status" value="1"/>
</dbReference>
<dbReference type="Proteomes" id="UP000612055">
    <property type="component" value="Unassembled WGS sequence"/>
</dbReference>
<dbReference type="PROSITE" id="PS00107">
    <property type="entry name" value="PROTEIN_KINASE_ATP"/>
    <property type="match status" value="1"/>
</dbReference>
<dbReference type="InterPro" id="IPR011009">
    <property type="entry name" value="Kinase-like_dom_sf"/>
</dbReference>
<dbReference type="EMBL" id="JAEHOE010000053">
    <property type="protein sequence ID" value="KAG2491415.1"/>
    <property type="molecule type" value="Genomic_DNA"/>
</dbReference>
<accession>A0A835XX06</accession>
<feature type="compositionally biased region" description="Low complexity" evidence="4">
    <location>
        <begin position="973"/>
        <end position="998"/>
    </location>
</feature>
<keyword evidence="7" id="KW-1185">Reference proteome</keyword>
<gene>
    <name evidence="6" type="ORF">HYH03_010204</name>
</gene>
<dbReference type="Pfam" id="PF01419">
    <property type="entry name" value="Jacalin"/>
    <property type="match status" value="1"/>
</dbReference>
<dbReference type="GO" id="GO:0004672">
    <property type="term" value="F:protein kinase activity"/>
    <property type="evidence" value="ECO:0007669"/>
    <property type="project" value="InterPro"/>
</dbReference>
<dbReference type="InterPro" id="IPR001229">
    <property type="entry name" value="Jacalin-like_lectin_dom"/>
</dbReference>
<keyword evidence="1" id="KW-0732">Signal</keyword>
<organism evidence="6 7">
    <name type="scientific">Edaphochlamys debaryana</name>
    <dbReference type="NCBI Taxonomy" id="47281"/>
    <lineage>
        <taxon>Eukaryota</taxon>
        <taxon>Viridiplantae</taxon>
        <taxon>Chlorophyta</taxon>
        <taxon>core chlorophytes</taxon>
        <taxon>Chlorophyceae</taxon>
        <taxon>CS clade</taxon>
        <taxon>Chlamydomonadales</taxon>
        <taxon>Chlamydomonadales incertae sedis</taxon>
        <taxon>Edaphochlamys</taxon>
    </lineage>
</organism>
<feature type="region of interest" description="Disordered" evidence="4">
    <location>
        <begin position="968"/>
        <end position="1006"/>
    </location>
</feature>
<dbReference type="GO" id="GO:0005524">
    <property type="term" value="F:ATP binding"/>
    <property type="evidence" value="ECO:0007669"/>
    <property type="project" value="UniProtKB-UniRule"/>
</dbReference>
<dbReference type="Gene3D" id="3.30.200.20">
    <property type="entry name" value="Phosphorylase Kinase, domain 1"/>
    <property type="match status" value="1"/>
</dbReference>
<dbReference type="PROSITE" id="PS00109">
    <property type="entry name" value="PROTEIN_KINASE_TYR"/>
    <property type="match status" value="1"/>
</dbReference>
<feature type="region of interest" description="Disordered" evidence="4">
    <location>
        <begin position="1110"/>
        <end position="1129"/>
    </location>
</feature>
<dbReference type="InterPro" id="IPR036404">
    <property type="entry name" value="Jacalin-like_lectin_dom_sf"/>
</dbReference>
<feature type="region of interest" description="Disordered" evidence="4">
    <location>
        <begin position="733"/>
        <end position="826"/>
    </location>
</feature>